<evidence type="ECO:0000256" key="2">
    <source>
        <dbReference type="ARBA" id="ARBA00012438"/>
    </source>
</evidence>
<evidence type="ECO:0000313" key="10">
    <source>
        <dbReference type="Proteomes" id="UP000238634"/>
    </source>
</evidence>
<name>A0A2T1D8T5_9CYAN</name>
<evidence type="ECO:0000259" key="8">
    <source>
        <dbReference type="PROSITE" id="PS50109"/>
    </source>
</evidence>
<dbReference type="Gene3D" id="1.10.287.130">
    <property type="match status" value="1"/>
</dbReference>
<dbReference type="Pfam" id="PF05227">
    <property type="entry name" value="CHASE3"/>
    <property type="match status" value="1"/>
</dbReference>
<dbReference type="PANTHER" id="PTHR43711:SF26">
    <property type="entry name" value="SENSOR HISTIDINE KINASE RCSC"/>
    <property type="match status" value="1"/>
</dbReference>
<dbReference type="SUPFAM" id="SSF47384">
    <property type="entry name" value="Homodimeric domain of signal transducing histidine kinase"/>
    <property type="match status" value="1"/>
</dbReference>
<dbReference type="SMART" id="SM00387">
    <property type="entry name" value="HATPase_c"/>
    <property type="match status" value="1"/>
</dbReference>
<feature type="domain" description="Histidine kinase" evidence="8">
    <location>
        <begin position="238"/>
        <end position="454"/>
    </location>
</feature>
<dbReference type="EC" id="2.7.13.3" evidence="2"/>
<evidence type="ECO:0000256" key="6">
    <source>
        <dbReference type="ARBA" id="ARBA00023012"/>
    </source>
</evidence>
<dbReference type="STRING" id="1920490.GCA_001895925_02097"/>
<dbReference type="InterPro" id="IPR003661">
    <property type="entry name" value="HisK_dim/P_dom"/>
</dbReference>
<keyword evidence="7" id="KW-0472">Membrane</keyword>
<dbReference type="EMBL" id="PVWG01000036">
    <property type="protein sequence ID" value="PSB16856.1"/>
    <property type="molecule type" value="Genomic_DNA"/>
</dbReference>
<keyword evidence="10" id="KW-1185">Reference proteome</keyword>
<keyword evidence="7" id="KW-0812">Transmembrane</keyword>
<keyword evidence="6" id="KW-0902">Two-component regulatory system</keyword>
<keyword evidence="3" id="KW-0597">Phosphoprotein</keyword>
<dbReference type="InterPro" id="IPR005467">
    <property type="entry name" value="His_kinase_dom"/>
</dbReference>
<dbReference type="CDD" id="cd19410">
    <property type="entry name" value="HK9-like_sensor"/>
    <property type="match status" value="1"/>
</dbReference>
<dbReference type="Gene3D" id="3.30.565.10">
    <property type="entry name" value="Histidine kinase-like ATPase, C-terminal domain"/>
    <property type="match status" value="1"/>
</dbReference>
<evidence type="ECO:0000256" key="3">
    <source>
        <dbReference type="ARBA" id="ARBA00022553"/>
    </source>
</evidence>
<dbReference type="Pfam" id="PF00512">
    <property type="entry name" value="HisKA"/>
    <property type="match status" value="1"/>
</dbReference>
<accession>A0A2T1D8T5</accession>
<evidence type="ECO:0000256" key="5">
    <source>
        <dbReference type="ARBA" id="ARBA00022777"/>
    </source>
</evidence>
<dbReference type="InterPro" id="IPR007891">
    <property type="entry name" value="CHASE3"/>
</dbReference>
<dbReference type="PROSITE" id="PS50109">
    <property type="entry name" value="HIS_KIN"/>
    <property type="match status" value="1"/>
</dbReference>
<evidence type="ECO:0000256" key="7">
    <source>
        <dbReference type="SAM" id="Phobius"/>
    </source>
</evidence>
<dbReference type="InterPro" id="IPR036097">
    <property type="entry name" value="HisK_dim/P_sf"/>
</dbReference>
<feature type="transmembrane region" description="Helical" evidence="7">
    <location>
        <begin position="188"/>
        <end position="206"/>
    </location>
</feature>
<comment type="catalytic activity">
    <reaction evidence="1">
        <text>ATP + protein L-histidine = ADP + protein N-phospho-L-histidine.</text>
        <dbReference type="EC" id="2.7.13.3"/>
    </reaction>
</comment>
<reference evidence="9 10" key="2">
    <citation type="submission" date="2018-03" db="EMBL/GenBank/DDBJ databases">
        <title>The ancient ancestry and fast evolution of plastids.</title>
        <authorList>
            <person name="Moore K.R."/>
            <person name="Magnabosco C."/>
            <person name="Momper L."/>
            <person name="Gold D.A."/>
            <person name="Bosak T."/>
            <person name="Fournier G.P."/>
        </authorList>
    </citation>
    <scope>NUCLEOTIDE SEQUENCE [LARGE SCALE GENOMIC DNA]</scope>
    <source>
        <strain evidence="9 10">ULC007</strain>
    </source>
</reference>
<keyword evidence="4" id="KW-0808">Transferase</keyword>
<protein>
    <recommendedName>
        <fullName evidence="2">histidine kinase</fullName>
        <ecNumber evidence="2">2.7.13.3</ecNumber>
    </recommendedName>
</protein>
<proteinExistence type="predicted"/>
<comment type="caution">
    <text evidence="9">The sequence shown here is derived from an EMBL/GenBank/DDBJ whole genome shotgun (WGS) entry which is preliminary data.</text>
</comment>
<dbReference type="OrthoDB" id="524708at2"/>
<dbReference type="InterPro" id="IPR004358">
    <property type="entry name" value="Sig_transdc_His_kin-like_C"/>
</dbReference>
<dbReference type="FunFam" id="3.30.565.10:FF:000006">
    <property type="entry name" value="Sensor histidine kinase WalK"/>
    <property type="match status" value="1"/>
</dbReference>
<reference evidence="9 10" key="1">
    <citation type="submission" date="2018-02" db="EMBL/GenBank/DDBJ databases">
        <authorList>
            <person name="Cohen D.B."/>
            <person name="Kent A.D."/>
        </authorList>
    </citation>
    <scope>NUCLEOTIDE SEQUENCE [LARGE SCALE GENOMIC DNA]</scope>
    <source>
        <strain evidence="9 10">ULC007</strain>
    </source>
</reference>
<dbReference type="AlphaFoldDB" id="A0A2T1D8T5"/>
<organism evidence="9 10">
    <name type="scientific">Phormidesmis priestleyi ULC007</name>
    <dbReference type="NCBI Taxonomy" id="1920490"/>
    <lineage>
        <taxon>Bacteria</taxon>
        <taxon>Bacillati</taxon>
        <taxon>Cyanobacteriota</taxon>
        <taxon>Cyanophyceae</taxon>
        <taxon>Leptolyngbyales</taxon>
        <taxon>Leptolyngbyaceae</taxon>
        <taxon>Phormidesmis</taxon>
    </lineage>
</organism>
<dbReference type="CDD" id="cd00075">
    <property type="entry name" value="HATPase"/>
    <property type="match status" value="1"/>
</dbReference>
<evidence type="ECO:0000256" key="4">
    <source>
        <dbReference type="ARBA" id="ARBA00022679"/>
    </source>
</evidence>
<dbReference type="InterPro" id="IPR036890">
    <property type="entry name" value="HATPase_C_sf"/>
</dbReference>
<sequence length="458" mass="51900">MKWSSEGKWLATGFLLLILLMGSGSFVSYQNATELIESSRKSQQTYEVIKTLGNVFSTMTVAESGRRGYIYYGDRKELTRYQVAIDQFEPELTELRLLLSNHPNQAPRLVKLEALIKQRLALLAQSIDLRQKDRATIIQQTKITDRSVQLREQIQAVIAEMQSEEQQELKQSIIQSQTSIYGRRLIEIWLNLLGFSILFLGFFAFYSQLIKRQNAETIQHKLAQQQELSELKLRFFSMVSHEFRTPLSVILGSAQLLLESHQPWTADRTEKNLRRIQSSAKLMIQLLTDILTLTRAEAGKLECNLELVDLEAFCLNLIEDFECYSLATHSFQLVSQCGYSHAQLDEKLLYSTLSNLLSNAVKYSPKGETIRLILSCDRDTIVFQVHDQGIGISSTDQESLFEPFYRGQKATTIAGTGLGLAVVKKCVDLQNGKILVDSQEGVGTTFTVKIPHLDDGNL</sequence>
<dbReference type="Proteomes" id="UP000238634">
    <property type="component" value="Unassembled WGS sequence"/>
</dbReference>
<dbReference type="InterPro" id="IPR050736">
    <property type="entry name" value="Sensor_HK_Regulatory"/>
</dbReference>
<evidence type="ECO:0000256" key="1">
    <source>
        <dbReference type="ARBA" id="ARBA00000085"/>
    </source>
</evidence>
<keyword evidence="7" id="KW-1133">Transmembrane helix</keyword>
<dbReference type="PRINTS" id="PR00344">
    <property type="entry name" value="BCTRLSENSOR"/>
</dbReference>
<dbReference type="GO" id="GO:0000155">
    <property type="term" value="F:phosphorelay sensor kinase activity"/>
    <property type="evidence" value="ECO:0007669"/>
    <property type="project" value="InterPro"/>
</dbReference>
<evidence type="ECO:0000313" key="9">
    <source>
        <dbReference type="EMBL" id="PSB16856.1"/>
    </source>
</evidence>
<keyword evidence="5 9" id="KW-0418">Kinase</keyword>
<dbReference type="Pfam" id="PF02518">
    <property type="entry name" value="HATPase_c"/>
    <property type="match status" value="1"/>
</dbReference>
<dbReference type="SUPFAM" id="SSF55874">
    <property type="entry name" value="ATPase domain of HSP90 chaperone/DNA topoisomerase II/histidine kinase"/>
    <property type="match status" value="1"/>
</dbReference>
<gene>
    <name evidence="9" type="ORF">C7B65_20465</name>
</gene>
<dbReference type="SMART" id="SM00388">
    <property type="entry name" value="HisKA"/>
    <property type="match status" value="1"/>
</dbReference>
<dbReference type="InterPro" id="IPR003594">
    <property type="entry name" value="HATPase_dom"/>
</dbReference>
<dbReference type="CDD" id="cd00082">
    <property type="entry name" value="HisKA"/>
    <property type="match status" value="1"/>
</dbReference>
<dbReference type="PANTHER" id="PTHR43711">
    <property type="entry name" value="TWO-COMPONENT HISTIDINE KINASE"/>
    <property type="match status" value="1"/>
</dbReference>